<evidence type="ECO:0000313" key="2">
    <source>
        <dbReference type="Proteomes" id="UP000789704"/>
    </source>
</evidence>
<evidence type="ECO:0000313" key="1">
    <source>
        <dbReference type="EMBL" id="CAG4911469.1"/>
    </source>
</evidence>
<dbReference type="AlphaFoldDB" id="A0A9N8RYA2"/>
<keyword evidence="2" id="KW-1185">Reference proteome</keyword>
<proteinExistence type="predicted"/>
<gene>
    <name evidence="1" type="ORF">LMG31841_04068</name>
</gene>
<sequence>MISALLDTMGALAILASVAAKIAMIRHMRNHDHVV</sequence>
<comment type="caution">
    <text evidence="1">The sequence shown here is derived from an EMBL/GenBank/DDBJ whole genome shotgun (WGS) entry which is preliminary data.</text>
</comment>
<accession>A0A9N8RYA2</accession>
<dbReference type="Proteomes" id="UP000789704">
    <property type="component" value="Unassembled WGS sequence"/>
</dbReference>
<reference evidence="1" key="1">
    <citation type="submission" date="2021-04" db="EMBL/GenBank/DDBJ databases">
        <authorList>
            <person name="Vanwijnsberghe S."/>
        </authorList>
    </citation>
    <scope>NUCLEOTIDE SEQUENCE</scope>
    <source>
        <strain evidence="1">LMG 31841</strain>
    </source>
</reference>
<name>A0A9N8RYA2_9BURK</name>
<dbReference type="EMBL" id="CAJQZC010000008">
    <property type="protein sequence ID" value="CAG4911469.1"/>
    <property type="molecule type" value="Genomic_DNA"/>
</dbReference>
<protein>
    <submittedName>
        <fullName evidence="1">Uncharacterized protein</fullName>
    </submittedName>
</protein>
<organism evidence="1 2">
    <name type="scientific">Paraburkholderia saeva</name>
    <dbReference type="NCBI Taxonomy" id="2777537"/>
    <lineage>
        <taxon>Bacteria</taxon>
        <taxon>Pseudomonadati</taxon>
        <taxon>Pseudomonadota</taxon>
        <taxon>Betaproteobacteria</taxon>
        <taxon>Burkholderiales</taxon>
        <taxon>Burkholderiaceae</taxon>
        <taxon>Paraburkholderia</taxon>
    </lineage>
</organism>